<dbReference type="PANTHER" id="PTHR13748:SF70">
    <property type="entry name" value="COBW_HYPB_UREG NUCLEOTIDE-BINDING DOMAIN-CONTAINING PROTEIN"/>
    <property type="match status" value="1"/>
</dbReference>
<proteinExistence type="inferred from homology"/>
<dbReference type="EMBL" id="BDRX01000055">
    <property type="protein sequence ID" value="GBF94735.1"/>
    <property type="molecule type" value="Genomic_DNA"/>
</dbReference>
<feature type="domain" description="CobW C-terminal" evidence="6">
    <location>
        <begin position="247"/>
        <end position="346"/>
    </location>
</feature>
<keyword evidence="8" id="KW-1185">Reference proteome</keyword>
<dbReference type="Pfam" id="PF07683">
    <property type="entry name" value="CobW_C"/>
    <property type="match status" value="1"/>
</dbReference>
<dbReference type="OrthoDB" id="258627at2759"/>
<keyword evidence="3" id="KW-0143">Chaperone</keyword>
<accession>A0A2V0PCA3</accession>
<reference evidence="7 8" key="1">
    <citation type="journal article" date="2018" name="Sci. Rep.">
        <title>Raphidocelis subcapitata (=Pseudokirchneriella subcapitata) provides an insight into genome evolution and environmental adaptations in the Sphaeropleales.</title>
        <authorList>
            <person name="Suzuki S."/>
            <person name="Yamaguchi H."/>
            <person name="Nakajima N."/>
            <person name="Kawachi M."/>
        </authorList>
    </citation>
    <scope>NUCLEOTIDE SEQUENCE [LARGE SCALE GENOMIC DNA]</scope>
    <source>
        <strain evidence="7 8">NIES-35</strain>
    </source>
</reference>
<dbReference type="SMART" id="SM00833">
    <property type="entry name" value="CobW_C"/>
    <property type="match status" value="1"/>
</dbReference>
<comment type="catalytic activity">
    <reaction evidence="5">
        <text>GTP + H2O = GDP + phosphate + H(+)</text>
        <dbReference type="Rhea" id="RHEA:19669"/>
        <dbReference type="ChEBI" id="CHEBI:15377"/>
        <dbReference type="ChEBI" id="CHEBI:15378"/>
        <dbReference type="ChEBI" id="CHEBI:37565"/>
        <dbReference type="ChEBI" id="CHEBI:43474"/>
        <dbReference type="ChEBI" id="CHEBI:58189"/>
    </reaction>
    <physiologicalReaction direction="left-to-right" evidence="5">
        <dbReference type="Rhea" id="RHEA:19670"/>
    </physiologicalReaction>
</comment>
<evidence type="ECO:0000313" key="7">
    <source>
        <dbReference type="EMBL" id="GBF94735.1"/>
    </source>
</evidence>
<dbReference type="SUPFAM" id="SSF90002">
    <property type="entry name" value="Hypothetical protein YjiA, C-terminal domain"/>
    <property type="match status" value="1"/>
</dbReference>
<dbReference type="STRING" id="307507.A0A2V0PCA3"/>
<evidence type="ECO:0000256" key="4">
    <source>
        <dbReference type="ARBA" id="ARBA00034320"/>
    </source>
</evidence>
<dbReference type="CDD" id="cd03112">
    <property type="entry name" value="CobW-like"/>
    <property type="match status" value="1"/>
</dbReference>
<dbReference type="InterPro" id="IPR003495">
    <property type="entry name" value="CobW/HypB/UreG_nucleotide-bd"/>
</dbReference>
<dbReference type="InterPro" id="IPR051316">
    <property type="entry name" value="Zinc-reg_GTPase_activator"/>
</dbReference>
<evidence type="ECO:0000259" key="6">
    <source>
        <dbReference type="SMART" id="SM00833"/>
    </source>
</evidence>
<organism evidence="7 8">
    <name type="scientific">Raphidocelis subcapitata</name>
    <dbReference type="NCBI Taxonomy" id="307507"/>
    <lineage>
        <taxon>Eukaryota</taxon>
        <taxon>Viridiplantae</taxon>
        <taxon>Chlorophyta</taxon>
        <taxon>core chlorophytes</taxon>
        <taxon>Chlorophyceae</taxon>
        <taxon>CS clade</taxon>
        <taxon>Sphaeropleales</taxon>
        <taxon>Selenastraceae</taxon>
        <taxon>Raphidocelis</taxon>
    </lineage>
</organism>
<dbReference type="Gene3D" id="3.30.1220.10">
    <property type="entry name" value="CobW-like, C-terminal domain"/>
    <property type="match status" value="1"/>
</dbReference>
<dbReference type="Proteomes" id="UP000247498">
    <property type="component" value="Unassembled WGS sequence"/>
</dbReference>
<dbReference type="SUPFAM" id="SSF52540">
    <property type="entry name" value="P-loop containing nucleoside triphosphate hydrolases"/>
    <property type="match status" value="1"/>
</dbReference>
<name>A0A2V0PCA3_9CHLO</name>
<gene>
    <name evidence="7" type="ORF">Rsub_07618</name>
</gene>
<dbReference type="InterPro" id="IPR027417">
    <property type="entry name" value="P-loop_NTPase"/>
</dbReference>
<dbReference type="InterPro" id="IPR036627">
    <property type="entry name" value="CobW-likC_sf"/>
</dbReference>
<sequence>MPSEPTVEGAAPAAAADGRIPVSVITGFLGAGKTTLVNRILTENHGMKIAVVENEFGEVGVDDALVLQAKEEIFEMNNGCICCTVRGDLIRILNKLLLRRGGNRLDAVIIETTGLADPAPVIQTFFVDDDLAASYRLDALITVVDAAHVTARLDEERPEGVENEAVEQIAFADRIVLNKLDLVNKEVKDAVKSRIKAINASAHILEATRADVDLRQLLGIRAFSLDRVLENEPDFLEDKEHQHDSTVTSVGIARDGACDPSKLNEWLGALLAERGADIFRSKGVLAIKGSDERLVFQGVHMLAQLTTSAHGDVAPWRPDEPRTNRLVFIGRNLDRQDLISGFEACLA</sequence>
<dbReference type="GO" id="GO:0005737">
    <property type="term" value="C:cytoplasm"/>
    <property type="evidence" value="ECO:0007669"/>
    <property type="project" value="TreeGrafter"/>
</dbReference>
<evidence type="ECO:0000256" key="5">
    <source>
        <dbReference type="ARBA" id="ARBA00049117"/>
    </source>
</evidence>
<keyword evidence="2" id="KW-0378">Hydrolase</keyword>
<keyword evidence="1" id="KW-0547">Nucleotide-binding</keyword>
<dbReference type="GO" id="GO:0016787">
    <property type="term" value="F:hydrolase activity"/>
    <property type="evidence" value="ECO:0007669"/>
    <property type="project" value="UniProtKB-KW"/>
</dbReference>
<comment type="similarity">
    <text evidence="4">Belongs to the SIMIBI class G3E GTPase family. ZNG1 subfamily.</text>
</comment>
<dbReference type="InParanoid" id="A0A2V0PCA3"/>
<dbReference type="InterPro" id="IPR011629">
    <property type="entry name" value="CobW-like_C"/>
</dbReference>
<evidence type="ECO:0000256" key="2">
    <source>
        <dbReference type="ARBA" id="ARBA00022801"/>
    </source>
</evidence>
<evidence type="ECO:0000313" key="8">
    <source>
        <dbReference type="Proteomes" id="UP000247498"/>
    </source>
</evidence>
<evidence type="ECO:0000256" key="3">
    <source>
        <dbReference type="ARBA" id="ARBA00023186"/>
    </source>
</evidence>
<dbReference type="AlphaFoldDB" id="A0A2V0PCA3"/>
<comment type="caution">
    <text evidence="7">The sequence shown here is derived from an EMBL/GenBank/DDBJ whole genome shotgun (WGS) entry which is preliminary data.</text>
</comment>
<dbReference type="Pfam" id="PF02492">
    <property type="entry name" value="cobW"/>
    <property type="match status" value="1"/>
</dbReference>
<dbReference type="PANTHER" id="PTHR13748">
    <property type="entry name" value="COBW-RELATED"/>
    <property type="match status" value="1"/>
</dbReference>
<dbReference type="Gene3D" id="3.40.50.300">
    <property type="entry name" value="P-loop containing nucleotide triphosphate hydrolases"/>
    <property type="match status" value="1"/>
</dbReference>
<evidence type="ECO:0000256" key="1">
    <source>
        <dbReference type="ARBA" id="ARBA00022741"/>
    </source>
</evidence>
<dbReference type="GO" id="GO:0000166">
    <property type="term" value="F:nucleotide binding"/>
    <property type="evidence" value="ECO:0007669"/>
    <property type="project" value="UniProtKB-KW"/>
</dbReference>
<protein>
    <recommendedName>
        <fullName evidence="6">CobW C-terminal domain-containing protein</fullName>
    </recommendedName>
</protein>